<dbReference type="VEuPathDB" id="VectorBase:ACHR008227"/>
<name>A0A182KBU0_9DIPT</name>
<dbReference type="Proteomes" id="UP000075881">
    <property type="component" value="Unassembled WGS sequence"/>
</dbReference>
<dbReference type="AlphaFoldDB" id="A0A182KBU0"/>
<evidence type="ECO:0000313" key="2">
    <source>
        <dbReference type="Proteomes" id="UP000075881"/>
    </source>
</evidence>
<accession>A0A182KBU0</accession>
<reference evidence="1" key="2">
    <citation type="submission" date="2020-05" db="UniProtKB">
        <authorList>
            <consortium name="EnsemblMetazoa"/>
        </authorList>
    </citation>
    <scope>IDENTIFICATION</scope>
    <source>
        <strain evidence="1">ACHKN1017</strain>
    </source>
</reference>
<keyword evidence="2" id="KW-1185">Reference proteome</keyword>
<sequence>MEIRSNYINVPLLAELIERKSQLWARAFATPPDNMTLSDPECLQEEAHSIIESLRLIFRKRVEFIELTLLRVKCYPAAVSLLGPVFEAFLGTSAAMAHNGTTTSTGLTIYRSNDVETYGRLMLCYAKWKSLYWRWEEGAGDDEPEEWADIDAVALTQLPYDFPRAICPRDALLRRIFPYGVRSTIIGAGVAPADGKRNNATTR</sequence>
<dbReference type="EnsemblMetazoa" id="ACHR008227-RA">
    <property type="protein sequence ID" value="ACHR008227-PA"/>
    <property type="gene ID" value="ACHR008227"/>
</dbReference>
<protein>
    <submittedName>
        <fullName evidence="1">Uncharacterized protein</fullName>
    </submittedName>
</protein>
<proteinExistence type="predicted"/>
<reference evidence="2" key="1">
    <citation type="submission" date="2013-03" db="EMBL/GenBank/DDBJ databases">
        <title>The Genome Sequence of Anopheles christyi ACHKN1017.</title>
        <authorList>
            <consortium name="The Broad Institute Genomics Platform"/>
            <person name="Neafsey D.E."/>
            <person name="Besansky N."/>
            <person name="Walker B."/>
            <person name="Young S.K."/>
            <person name="Zeng Q."/>
            <person name="Gargeya S."/>
            <person name="Fitzgerald M."/>
            <person name="Haas B."/>
            <person name="Abouelleil A."/>
            <person name="Allen A.W."/>
            <person name="Alvarado L."/>
            <person name="Arachchi H.M."/>
            <person name="Berlin A.M."/>
            <person name="Chapman S.B."/>
            <person name="Gainer-Dewar J."/>
            <person name="Goldberg J."/>
            <person name="Griggs A."/>
            <person name="Gujja S."/>
            <person name="Hansen M."/>
            <person name="Howarth C."/>
            <person name="Imamovic A."/>
            <person name="Ireland A."/>
            <person name="Larimer J."/>
            <person name="McCowan C."/>
            <person name="Murphy C."/>
            <person name="Pearson M."/>
            <person name="Poon T.W."/>
            <person name="Priest M."/>
            <person name="Roberts A."/>
            <person name="Saif S."/>
            <person name="Shea T."/>
            <person name="Sisk P."/>
            <person name="Sykes S."/>
            <person name="Wortman J."/>
            <person name="Nusbaum C."/>
            <person name="Birren B."/>
        </authorList>
    </citation>
    <scope>NUCLEOTIDE SEQUENCE [LARGE SCALE GENOMIC DNA]</scope>
    <source>
        <strain evidence="2">ACHKN1017</strain>
    </source>
</reference>
<evidence type="ECO:0000313" key="1">
    <source>
        <dbReference type="EnsemblMetazoa" id="ACHR008227-PA"/>
    </source>
</evidence>
<organism evidence="1 2">
    <name type="scientific">Anopheles christyi</name>
    <dbReference type="NCBI Taxonomy" id="43041"/>
    <lineage>
        <taxon>Eukaryota</taxon>
        <taxon>Metazoa</taxon>
        <taxon>Ecdysozoa</taxon>
        <taxon>Arthropoda</taxon>
        <taxon>Hexapoda</taxon>
        <taxon>Insecta</taxon>
        <taxon>Pterygota</taxon>
        <taxon>Neoptera</taxon>
        <taxon>Endopterygota</taxon>
        <taxon>Diptera</taxon>
        <taxon>Nematocera</taxon>
        <taxon>Culicoidea</taxon>
        <taxon>Culicidae</taxon>
        <taxon>Anophelinae</taxon>
        <taxon>Anopheles</taxon>
    </lineage>
</organism>